<evidence type="ECO:0000256" key="1">
    <source>
        <dbReference type="SAM" id="SignalP"/>
    </source>
</evidence>
<organism evidence="2 5">
    <name type="scientific">Arthrobacter bambusae</name>
    <dbReference type="NCBI Taxonomy" id="1338426"/>
    <lineage>
        <taxon>Bacteria</taxon>
        <taxon>Bacillati</taxon>
        <taxon>Actinomycetota</taxon>
        <taxon>Actinomycetes</taxon>
        <taxon>Micrococcales</taxon>
        <taxon>Micrococcaceae</taxon>
        <taxon>Arthrobacter</taxon>
    </lineage>
</organism>
<gene>
    <name evidence="2" type="ORF">J2S90_001328</name>
    <name evidence="3" type="ORF">J2S93_000372</name>
</gene>
<sequence>MKRCVVALLATVLWSSGCAGPGGPDAGHTGVVTGVVLTAPVCPVERVGHECPPRPVAGAAVVALDGEAVRGSTRTDGTGAFHLTLPDGSYVIKASNVGGYVSTATEPVVISETPVHITLVVDSGIR</sequence>
<feature type="signal peptide" evidence="1">
    <location>
        <begin position="1"/>
        <end position="19"/>
    </location>
</feature>
<evidence type="ECO:0000313" key="5">
    <source>
        <dbReference type="Proteomes" id="UP001242995"/>
    </source>
</evidence>
<dbReference type="SUPFAM" id="SSF49464">
    <property type="entry name" value="Carboxypeptidase regulatory domain-like"/>
    <property type="match status" value="1"/>
</dbReference>
<protein>
    <recommendedName>
        <fullName evidence="6">Carboxypeptidase regulatory-like domain-containing protein</fullName>
    </recommendedName>
</protein>
<dbReference type="Gene3D" id="2.60.40.1120">
    <property type="entry name" value="Carboxypeptidase-like, regulatory domain"/>
    <property type="match status" value="1"/>
</dbReference>
<evidence type="ECO:0000313" key="2">
    <source>
        <dbReference type="EMBL" id="MDP9904382.1"/>
    </source>
</evidence>
<keyword evidence="4" id="KW-1185">Reference proteome</keyword>
<keyword evidence="1" id="KW-0732">Signal</keyword>
<dbReference type="RefSeq" id="WP_284989132.1">
    <property type="nucleotide sequence ID" value="NZ_JAUSRG010000002.1"/>
</dbReference>
<dbReference type="EMBL" id="JAUSRG010000002">
    <property type="protein sequence ID" value="MDP9904382.1"/>
    <property type="molecule type" value="Genomic_DNA"/>
</dbReference>
<dbReference type="Proteomes" id="UP001230951">
    <property type="component" value="Unassembled WGS sequence"/>
</dbReference>
<dbReference type="Proteomes" id="UP001242995">
    <property type="component" value="Unassembled WGS sequence"/>
</dbReference>
<dbReference type="EMBL" id="JAUSTF010000001">
    <property type="protein sequence ID" value="MDQ0178965.1"/>
    <property type="molecule type" value="Genomic_DNA"/>
</dbReference>
<evidence type="ECO:0000313" key="4">
    <source>
        <dbReference type="Proteomes" id="UP001230951"/>
    </source>
</evidence>
<comment type="caution">
    <text evidence="2">The sequence shown here is derived from an EMBL/GenBank/DDBJ whole genome shotgun (WGS) entry which is preliminary data.</text>
</comment>
<dbReference type="PROSITE" id="PS51257">
    <property type="entry name" value="PROKAR_LIPOPROTEIN"/>
    <property type="match status" value="1"/>
</dbReference>
<reference evidence="2 4" key="1">
    <citation type="submission" date="2023-07" db="EMBL/GenBank/DDBJ databases">
        <title>Sorghum-associated microbial communities from plants grown in Nebraska, USA.</title>
        <authorList>
            <person name="Schachtman D."/>
        </authorList>
    </citation>
    <scope>NUCLEOTIDE SEQUENCE</scope>
    <source>
        <strain evidence="2">DS1006</strain>
        <strain evidence="3 4">DS1016</strain>
    </source>
</reference>
<dbReference type="Pfam" id="PF13620">
    <property type="entry name" value="CarboxypepD_reg"/>
    <property type="match status" value="1"/>
</dbReference>
<evidence type="ECO:0000313" key="3">
    <source>
        <dbReference type="EMBL" id="MDQ0178965.1"/>
    </source>
</evidence>
<dbReference type="AlphaFoldDB" id="A0AAW8DFH9"/>
<dbReference type="InterPro" id="IPR008969">
    <property type="entry name" value="CarboxyPept-like_regulatory"/>
</dbReference>
<accession>A0AAW8DFH9</accession>
<proteinExistence type="predicted"/>
<feature type="chain" id="PRO_5044004030" description="Carboxypeptidase regulatory-like domain-containing protein" evidence="1">
    <location>
        <begin position="20"/>
        <end position="126"/>
    </location>
</feature>
<name>A0AAW8DFH9_9MICC</name>
<evidence type="ECO:0008006" key="6">
    <source>
        <dbReference type="Google" id="ProtNLM"/>
    </source>
</evidence>